<evidence type="ECO:0000313" key="3">
    <source>
        <dbReference type="Proteomes" id="UP000053328"/>
    </source>
</evidence>
<sequence length="206" mass="22625">MPIPWERYLPGGFYHQQAALSPIEEVCESPFARPAAALRQNLNNNANNGWSNDTSYFPRPSVSHMAGFPGTYERHSGLRDSSGSVQTSSSVSLANERRDSQNLDSEKEAAKLANGAEEYEHDARGSGGAQRTGSAAHRSEAPNFSLPDRGLTRPFFPSRLGNNKVETIDTAYSVRDRRRGGTTMSAHWRNFSLPSNAVIRRSGIDV</sequence>
<name>A0A0D1Y499_9EURO</name>
<dbReference type="VEuPathDB" id="FungiDB:PV08_11881"/>
<dbReference type="EMBL" id="KN847502">
    <property type="protein sequence ID" value="KIW09781.1"/>
    <property type="molecule type" value="Genomic_DNA"/>
</dbReference>
<evidence type="ECO:0000313" key="2">
    <source>
        <dbReference type="EMBL" id="KIW09781.1"/>
    </source>
</evidence>
<feature type="compositionally biased region" description="Basic and acidic residues" evidence="1">
    <location>
        <begin position="95"/>
        <end position="110"/>
    </location>
</feature>
<dbReference type="HOGENOM" id="CLU_1372232_0_0_1"/>
<gene>
    <name evidence="2" type="ORF">PV08_11881</name>
</gene>
<feature type="compositionally biased region" description="Low complexity" evidence="1">
    <location>
        <begin position="81"/>
        <end position="92"/>
    </location>
</feature>
<dbReference type="GeneID" id="27338964"/>
<dbReference type="Proteomes" id="UP000053328">
    <property type="component" value="Unassembled WGS sequence"/>
</dbReference>
<organism evidence="2 3">
    <name type="scientific">Exophiala spinifera</name>
    <dbReference type="NCBI Taxonomy" id="91928"/>
    <lineage>
        <taxon>Eukaryota</taxon>
        <taxon>Fungi</taxon>
        <taxon>Dikarya</taxon>
        <taxon>Ascomycota</taxon>
        <taxon>Pezizomycotina</taxon>
        <taxon>Eurotiomycetes</taxon>
        <taxon>Chaetothyriomycetidae</taxon>
        <taxon>Chaetothyriales</taxon>
        <taxon>Herpotrichiellaceae</taxon>
        <taxon>Exophiala</taxon>
    </lineage>
</organism>
<proteinExistence type="predicted"/>
<feature type="region of interest" description="Disordered" evidence="1">
    <location>
        <begin position="67"/>
        <end position="152"/>
    </location>
</feature>
<reference evidence="2 3" key="1">
    <citation type="submission" date="2015-01" db="EMBL/GenBank/DDBJ databases">
        <title>The Genome Sequence of Exophiala spinifera CBS89968.</title>
        <authorList>
            <consortium name="The Broad Institute Genomics Platform"/>
            <person name="Cuomo C."/>
            <person name="de Hoog S."/>
            <person name="Gorbushina A."/>
            <person name="Stielow B."/>
            <person name="Teixiera M."/>
            <person name="Abouelleil A."/>
            <person name="Chapman S.B."/>
            <person name="Priest M."/>
            <person name="Young S.K."/>
            <person name="Wortman J."/>
            <person name="Nusbaum C."/>
            <person name="Birren B."/>
        </authorList>
    </citation>
    <scope>NUCLEOTIDE SEQUENCE [LARGE SCALE GENOMIC DNA]</scope>
    <source>
        <strain evidence="2 3">CBS 89968</strain>
    </source>
</reference>
<protein>
    <submittedName>
        <fullName evidence="2">Uncharacterized protein</fullName>
    </submittedName>
</protein>
<dbReference type="AlphaFoldDB" id="A0A0D1Y499"/>
<accession>A0A0D1Y499</accession>
<evidence type="ECO:0000256" key="1">
    <source>
        <dbReference type="SAM" id="MobiDB-lite"/>
    </source>
</evidence>
<dbReference type="RefSeq" id="XP_016229997.1">
    <property type="nucleotide sequence ID" value="XM_016386189.1"/>
</dbReference>
<keyword evidence="3" id="KW-1185">Reference proteome</keyword>
<dbReference type="OrthoDB" id="370884at2759"/>